<name>A0A016V613_9BILA</name>
<accession>A0A016V613</accession>
<reference evidence="2" key="1">
    <citation type="journal article" date="2015" name="Nat. Genet.">
        <title>The genome and transcriptome of the zoonotic hookworm Ancylostoma ceylanicum identify infection-specific gene families.</title>
        <authorList>
            <person name="Schwarz E.M."/>
            <person name="Hu Y."/>
            <person name="Antoshechkin I."/>
            <person name="Miller M.M."/>
            <person name="Sternberg P.W."/>
            <person name="Aroian R.V."/>
        </authorList>
    </citation>
    <scope>NUCLEOTIDE SEQUENCE</scope>
    <source>
        <strain evidence="2">HY135</strain>
    </source>
</reference>
<gene>
    <name evidence="1" type="primary">Acey_s0017.g3188</name>
    <name evidence="1" type="ORF">Y032_0017g3188</name>
</gene>
<protein>
    <submittedName>
        <fullName evidence="1">Uncharacterized protein</fullName>
    </submittedName>
</protein>
<sequence>MPVRLGQAVGKTCGYGSADGGMEKVPEHEFTEGGWVHPDPAVRMASGYWSTDAEVRKRRQTGTRWRDVSAVARVRKTPG</sequence>
<dbReference type="AlphaFoldDB" id="A0A016V613"/>
<evidence type="ECO:0000313" key="2">
    <source>
        <dbReference type="Proteomes" id="UP000024635"/>
    </source>
</evidence>
<organism evidence="1 2">
    <name type="scientific">Ancylostoma ceylanicum</name>
    <dbReference type="NCBI Taxonomy" id="53326"/>
    <lineage>
        <taxon>Eukaryota</taxon>
        <taxon>Metazoa</taxon>
        <taxon>Ecdysozoa</taxon>
        <taxon>Nematoda</taxon>
        <taxon>Chromadorea</taxon>
        <taxon>Rhabditida</taxon>
        <taxon>Rhabditina</taxon>
        <taxon>Rhabditomorpha</taxon>
        <taxon>Strongyloidea</taxon>
        <taxon>Ancylostomatidae</taxon>
        <taxon>Ancylostomatinae</taxon>
        <taxon>Ancylostoma</taxon>
    </lineage>
</organism>
<comment type="caution">
    <text evidence="1">The sequence shown here is derived from an EMBL/GenBank/DDBJ whole genome shotgun (WGS) entry which is preliminary data.</text>
</comment>
<dbReference type="EMBL" id="JARK01001353">
    <property type="protein sequence ID" value="EYC22163.1"/>
    <property type="molecule type" value="Genomic_DNA"/>
</dbReference>
<evidence type="ECO:0000313" key="1">
    <source>
        <dbReference type="EMBL" id="EYC22163.1"/>
    </source>
</evidence>
<dbReference type="Proteomes" id="UP000024635">
    <property type="component" value="Unassembled WGS sequence"/>
</dbReference>
<proteinExistence type="predicted"/>
<keyword evidence="2" id="KW-1185">Reference proteome</keyword>